<dbReference type="GO" id="GO:0015679">
    <property type="term" value="P:plasma membrane copper ion transport"/>
    <property type="evidence" value="ECO:0007669"/>
    <property type="project" value="TreeGrafter"/>
</dbReference>
<sequence length="592" mass="66426">MKSIFKNRIFQFALVLAAGLLIGWLLFGGNNSETYVHKDEVTKETIWTCSMHPQIRQNEPGKCPICGMDLIPLTSSSDAGSDDPFIHTMSPQAAALANIQTSKVSYTTPEYEVYLTGKIAANEQKLASITANYSGRIERLFVDFTGQNINKGQKMATIYSPELVTAQRELIEASKNKQINPSLYNAVREKLRLWRITEKQIDAIEYSGEVLTELDVYADISGIVITRNVSRGDYVNKGSVLFEIADLSSIWVMLDAYEQDLAWVKVGSKVNFTVASLPGKEFASTVTFVDPIINQQTRTASIRAEAGNPNLQLKPEMLVKGKIITKLSSQTELKGRSLMIPKTSVLWTGIRSVVYVKVPGTEFTSFEMRDIILGPRAGDYYVIEKGLKEGEEIVTNGVFAVDAAAQLSGNYSMMNRPVSKRIFVPEKFKSQLTDFTKLYFDLKNALVKSDFTATKNTGGRVSQSLQAVDMKLLDDQAHRQWMEKENQLRKSIDAISKAKDIEEQRKHFETLSDALIESAELFGLTIDMVYVQFCPMAFDDKGAYWLSEFEDIKNPYFGDMMLTCGEVTKKISSVDSYKDSNEKSQPQIEHQH</sequence>
<evidence type="ECO:0000313" key="9">
    <source>
        <dbReference type="EMBL" id="KUG26252.1"/>
    </source>
</evidence>
<evidence type="ECO:0000259" key="6">
    <source>
        <dbReference type="Pfam" id="PF25919"/>
    </source>
</evidence>
<dbReference type="PANTHER" id="PTHR30097">
    <property type="entry name" value="CATION EFFLUX SYSTEM PROTEIN CUSB"/>
    <property type="match status" value="1"/>
</dbReference>
<accession>A0A0W8FZJ5</accession>
<dbReference type="InterPro" id="IPR045800">
    <property type="entry name" value="HMBD"/>
</dbReference>
<dbReference type="GO" id="GO:0046914">
    <property type="term" value="F:transition metal ion binding"/>
    <property type="evidence" value="ECO:0007669"/>
    <property type="project" value="TreeGrafter"/>
</dbReference>
<dbReference type="GO" id="GO:0016020">
    <property type="term" value="C:membrane"/>
    <property type="evidence" value="ECO:0007669"/>
    <property type="project" value="InterPro"/>
</dbReference>
<feature type="domain" description="DUF3347" evidence="3">
    <location>
        <begin position="438"/>
        <end position="524"/>
    </location>
</feature>
<reference evidence="9" key="1">
    <citation type="journal article" date="2015" name="Proc. Natl. Acad. Sci. U.S.A.">
        <title>Networks of energetic and metabolic interactions define dynamics in microbial communities.</title>
        <authorList>
            <person name="Embree M."/>
            <person name="Liu J.K."/>
            <person name="Al-Bassam M.M."/>
            <person name="Zengler K."/>
        </authorList>
    </citation>
    <scope>NUCLEOTIDE SEQUENCE</scope>
</reference>
<evidence type="ECO:0000259" key="8">
    <source>
        <dbReference type="Pfam" id="PF25975"/>
    </source>
</evidence>
<dbReference type="GO" id="GO:0030288">
    <property type="term" value="C:outer membrane-bounded periplasmic space"/>
    <property type="evidence" value="ECO:0007669"/>
    <property type="project" value="TreeGrafter"/>
</dbReference>
<organism evidence="9">
    <name type="scientific">hydrocarbon metagenome</name>
    <dbReference type="NCBI Taxonomy" id="938273"/>
    <lineage>
        <taxon>unclassified sequences</taxon>
        <taxon>metagenomes</taxon>
        <taxon>ecological metagenomes</taxon>
    </lineage>
</organism>
<evidence type="ECO:0000259" key="4">
    <source>
        <dbReference type="Pfam" id="PF19335"/>
    </source>
</evidence>
<evidence type="ECO:0000256" key="1">
    <source>
        <dbReference type="ARBA" id="ARBA00009477"/>
    </source>
</evidence>
<dbReference type="InterPro" id="IPR051909">
    <property type="entry name" value="MFP_Cation_Efflux"/>
</dbReference>
<dbReference type="Gene3D" id="2.40.30.170">
    <property type="match status" value="1"/>
</dbReference>
<evidence type="ECO:0000259" key="5">
    <source>
        <dbReference type="Pfam" id="PF25869"/>
    </source>
</evidence>
<feature type="domain" description="CusB-like barrel-sandwich hybrid" evidence="6">
    <location>
        <begin position="127"/>
        <end position="245"/>
    </location>
</feature>
<dbReference type="InterPro" id="IPR021782">
    <property type="entry name" value="DUF3347"/>
</dbReference>
<dbReference type="AlphaFoldDB" id="A0A0W8FZJ5"/>
<dbReference type="PANTHER" id="PTHR30097:SF15">
    <property type="entry name" value="CATION EFFLUX SYSTEM PROTEIN CUSB"/>
    <property type="match status" value="1"/>
</dbReference>
<dbReference type="InterPro" id="IPR058649">
    <property type="entry name" value="CzcB_C"/>
</dbReference>
<feature type="domain" description="CusB-like beta-barrel" evidence="7">
    <location>
        <begin position="249"/>
        <end position="323"/>
    </location>
</feature>
<dbReference type="SUPFAM" id="SSF111369">
    <property type="entry name" value="HlyD-like secretion proteins"/>
    <property type="match status" value="1"/>
</dbReference>
<evidence type="ECO:0000259" key="3">
    <source>
        <dbReference type="Pfam" id="PF11827"/>
    </source>
</evidence>
<dbReference type="NCBIfam" id="TIGR01730">
    <property type="entry name" value="RND_mfp"/>
    <property type="match status" value="1"/>
</dbReference>
<dbReference type="Pfam" id="PF25954">
    <property type="entry name" value="Beta-barrel_RND_2"/>
    <property type="match status" value="1"/>
</dbReference>
<feature type="domain" description="CzcB-like C-terminal circularly permuted SH3-like" evidence="8">
    <location>
        <begin position="339"/>
        <end position="401"/>
    </location>
</feature>
<dbReference type="GO" id="GO:0060003">
    <property type="term" value="P:copper ion export"/>
    <property type="evidence" value="ECO:0007669"/>
    <property type="project" value="TreeGrafter"/>
</dbReference>
<proteinExistence type="inferred from homology"/>
<dbReference type="Gene3D" id="2.40.50.100">
    <property type="match status" value="1"/>
</dbReference>
<evidence type="ECO:0000259" key="7">
    <source>
        <dbReference type="Pfam" id="PF25954"/>
    </source>
</evidence>
<gene>
    <name evidence="9" type="ORF">ASZ90_003914</name>
</gene>
<keyword evidence="2" id="KW-0813">Transport</keyword>
<dbReference type="GO" id="GO:0022857">
    <property type="term" value="F:transmembrane transporter activity"/>
    <property type="evidence" value="ECO:0007669"/>
    <property type="project" value="InterPro"/>
</dbReference>
<dbReference type="InterPro" id="IPR058790">
    <property type="entry name" value="BSH_CusB"/>
</dbReference>
<comment type="similarity">
    <text evidence="1">Belongs to the membrane fusion protein (MFP) (TC 8.A.1) family.</text>
</comment>
<dbReference type="InterPro" id="IPR006143">
    <property type="entry name" value="RND_pump_MFP"/>
</dbReference>
<dbReference type="Pfam" id="PF19335">
    <property type="entry name" value="HMBD"/>
    <property type="match status" value="1"/>
</dbReference>
<comment type="caution">
    <text evidence="9">The sequence shown here is derived from an EMBL/GenBank/DDBJ whole genome shotgun (WGS) entry which is preliminary data.</text>
</comment>
<dbReference type="Pfam" id="PF25919">
    <property type="entry name" value="BSH_CusB"/>
    <property type="match status" value="1"/>
</dbReference>
<dbReference type="Pfam" id="PF25975">
    <property type="entry name" value="CzcB_C"/>
    <property type="match status" value="1"/>
</dbReference>
<dbReference type="Pfam" id="PF25869">
    <property type="entry name" value="3HB_CusB"/>
    <property type="match status" value="1"/>
</dbReference>
<dbReference type="EMBL" id="LNQE01000500">
    <property type="protein sequence ID" value="KUG26252.1"/>
    <property type="molecule type" value="Genomic_DNA"/>
</dbReference>
<dbReference type="Pfam" id="PF11827">
    <property type="entry name" value="DUF3347"/>
    <property type="match status" value="1"/>
</dbReference>
<evidence type="ECO:0000256" key="2">
    <source>
        <dbReference type="ARBA" id="ARBA00022448"/>
    </source>
</evidence>
<feature type="domain" description="Heavy metal binding" evidence="4">
    <location>
        <begin position="47"/>
        <end position="72"/>
    </location>
</feature>
<dbReference type="FunFam" id="2.40.30.170:FF:000010">
    <property type="entry name" value="Efflux RND transporter periplasmic adaptor subunit"/>
    <property type="match status" value="1"/>
</dbReference>
<dbReference type="Gene3D" id="2.40.420.20">
    <property type="match status" value="1"/>
</dbReference>
<dbReference type="InterPro" id="IPR058791">
    <property type="entry name" value="3HB_CusB"/>
</dbReference>
<protein>
    <submittedName>
        <fullName evidence="9">Putative co/zn/cd efflux system membrane fusion protein</fullName>
    </submittedName>
</protein>
<name>A0A0W8FZJ5_9ZZZZ</name>
<dbReference type="InterPro" id="IPR058792">
    <property type="entry name" value="Beta-barrel_RND_2"/>
</dbReference>
<feature type="domain" description="CusB-like three alpha-helical bundle" evidence="5">
    <location>
        <begin position="162"/>
        <end position="210"/>
    </location>
</feature>